<reference evidence="3 4" key="3">
    <citation type="journal article" date="2017" name="G3 (Bethesda)">
        <title>Comparative analysis highlights variable genome content of wheat rusts and divergence of the mating loci.</title>
        <authorList>
            <person name="Cuomo C.A."/>
            <person name="Bakkeren G."/>
            <person name="Khalil H.B."/>
            <person name="Panwar V."/>
            <person name="Joly D."/>
            <person name="Linning R."/>
            <person name="Sakthikumar S."/>
            <person name="Song X."/>
            <person name="Adiconis X."/>
            <person name="Fan L."/>
            <person name="Goldberg J.M."/>
            <person name="Levin J.Z."/>
            <person name="Young S."/>
            <person name="Zeng Q."/>
            <person name="Anikster Y."/>
            <person name="Bruce M."/>
            <person name="Wang M."/>
            <person name="Yin C."/>
            <person name="McCallum B."/>
            <person name="Szabo L.J."/>
            <person name="Hulbert S."/>
            <person name="Chen X."/>
            <person name="Fellers J.P."/>
        </authorList>
    </citation>
    <scope>NUCLEOTIDE SEQUENCE</scope>
    <source>
        <strain evidence="4">Isolate 1-1 / race 1 (BBBD)</strain>
        <strain evidence="3">isolate 1-1 / race 1 (BBBD)</strain>
    </source>
</reference>
<dbReference type="Proteomes" id="UP000005240">
    <property type="component" value="Unassembled WGS sequence"/>
</dbReference>
<dbReference type="EnsemblFungi" id="PTTG_03570-t43_1">
    <property type="protein sequence ID" value="PTTG_03570-t43_1-p1"/>
    <property type="gene ID" value="PTTG_03570"/>
</dbReference>
<keyword evidence="4" id="KW-1185">Reference proteome</keyword>
<evidence type="ECO:0000313" key="2">
    <source>
        <dbReference type="EMBL" id="OAV96774.1"/>
    </source>
</evidence>
<reference evidence="2" key="1">
    <citation type="submission" date="2009-11" db="EMBL/GenBank/DDBJ databases">
        <authorList>
            <consortium name="The Broad Institute Genome Sequencing Platform"/>
            <person name="Ward D."/>
            <person name="Feldgarden M."/>
            <person name="Earl A."/>
            <person name="Young S.K."/>
            <person name="Zeng Q."/>
            <person name="Koehrsen M."/>
            <person name="Alvarado L."/>
            <person name="Berlin A."/>
            <person name="Bochicchio J."/>
            <person name="Borenstein D."/>
            <person name="Chapman S.B."/>
            <person name="Chen Z."/>
            <person name="Engels R."/>
            <person name="Freedman E."/>
            <person name="Gellesch M."/>
            <person name="Goldberg J."/>
            <person name="Griggs A."/>
            <person name="Gujja S."/>
            <person name="Heilman E."/>
            <person name="Heiman D."/>
            <person name="Hepburn T."/>
            <person name="Howarth C."/>
            <person name="Jen D."/>
            <person name="Larson L."/>
            <person name="Lewis B."/>
            <person name="Mehta T."/>
            <person name="Park D."/>
            <person name="Pearson M."/>
            <person name="Roberts A."/>
            <person name="Saif S."/>
            <person name="Shea T."/>
            <person name="Shenoy N."/>
            <person name="Sisk P."/>
            <person name="Stolte C."/>
            <person name="Sykes S."/>
            <person name="Thomson T."/>
            <person name="Walk T."/>
            <person name="White J."/>
            <person name="Yandava C."/>
            <person name="Izard J."/>
            <person name="Baranova O.V."/>
            <person name="Blanton J.M."/>
            <person name="Tanner A.C."/>
            <person name="Dewhirst F.E."/>
            <person name="Haas B."/>
            <person name="Nusbaum C."/>
            <person name="Birren B."/>
        </authorList>
    </citation>
    <scope>NUCLEOTIDE SEQUENCE [LARGE SCALE GENOMIC DNA]</scope>
    <source>
        <strain evidence="2">1-1 BBBD Race 1</strain>
    </source>
</reference>
<organism evidence="2">
    <name type="scientific">Puccinia triticina (isolate 1-1 / race 1 (BBBD))</name>
    <name type="common">Brown leaf rust fungus</name>
    <dbReference type="NCBI Taxonomy" id="630390"/>
    <lineage>
        <taxon>Eukaryota</taxon>
        <taxon>Fungi</taxon>
        <taxon>Dikarya</taxon>
        <taxon>Basidiomycota</taxon>
        <taxon>Pucciniomycotina</taxon>
        <taxon>Pucciniomycetes</taxon>
        <taxon>Pucciniales</taxon>
        <taxon>Pucciniaceae</taxon>
        <taxon>Puccinia</taxon>
    </lineage>
</organism>
<sequence length="214" mass="23560">MVSFAHLFTLLCVLVAASRADDSSTNKPQSVDEKWLFRGGVMSPYFGNGYNLWGGYNSWYSRWYSIYNTNFYGYQCFNYIPGYFVKATEEAHSVNRRAIPRDVQHLSRRIAGESVACATHGKPEQIFTVKDCLSAANHLVEKKVSTATQGTCTLSLVHGTDKVAPGAITAKELEQGVHNILKACSQPANEKAAAGKENAKIDDQQAVMLLSSPQ</sequence>
<reference evidence="3" key="4">
    <citation type="submission" date="2025-05" db="UniProtKB">
        <authorList>
            <consortium name="EnsemblFungi"/>
        </authorList>
    </citation>
    <scope>IDENTIFICATION</scope>
    <source>
        <strain evidence="3">isolate 1-1 / race 1 (BBBD)</strain>
    </source>
</reference>
<keyword evidence="1" id="KW-0732">Signal</keyword>
<evidence type="ECO:0000256" key="1">
    <source>
        <dbReference type="SAM" id="SignalP"/>
    </source>
</evidence>
<proteinExistence type="predicted"/>
<evidence type="ECO:0000313" key="4">
    <source>
        <dbReference type="Proteomes" id="UP000005240"/>
    </source>
</evidence>
<dbReference type="AlphaFoldDB" id="A0A180GW81"/>
<protein>
    <submittedName>
        <fullName evidence="2 3">Uncharacterized protein</fullName>
    </submittedName>
</protein>
<dbReference type="VEuPathDB" id="FungiDB:PTTG_03570"/>
<feature type="signal peptide" evidence="1">
    <location>
        <begin position="1"/>
        <end position="20"/>
    </location>
</feature>
<gene>
    <name evidence="2" type="ORF">PTTG_03570</name>
</gene>
<accession>A0A180GW81</accession>
<name>A0A180GW81_PUCT1</name>
<dbReference type="OrthoDB" id="2498375at2759"/>
<dbReference type="EMBL" id="ADAS02000017">
    <property type="protein sequence ID" value="OAV96774.1"/>
    <property type="molecule type" value="Genomic_DNA"/>
</dbReference>
<evidence type="ECO:0000313" key="3">
    <source>
        <dbReference type="EnsemblFungi" id="PTTG_03570-t43_1-p1"/>
    </source>
</evidence>
<reference evidence="2" key="2">
    <citation type="submission" date="2016-05" db="EMBL/GenBank/DDBJ databases">
        <title>Comparative analysis highlights variable genome content of wheat rusts and divergence of the mating loci.</title>
        <authorList>
            <person name="Cuomo C.A."/>
            <person name="Bakkeren G."/>
            <person name="Szabo L."/>
            <person name="Khalil H."/>
            <person name="Joly D."/>
            <person name="Goldberg J."/>
            <person name="Young S."/>
            <person name="Zeng Q."/>
            <person name="Fellers J."/>
        </authorList>
    </citation>
    <scope>NUCLEOTIDE SEQUENCE [LARGE SCALE GENOMIC DNA]</scope>
    <source>
        <strain evidence="2">1-1 BBBD Race 1</strain>
    </source>
</reference>
<feature type="chain" id="PRO_5008110344" evidence="1">
    <location>
        <begin position="21"/>
        <end position="214"/>
    </location>
</feature>